<name>A0A3B7R1G8_9BACT</name>
<dbReference type="OrthoDB" id="3896938at2"/>
<sequence>MDKRNAGPPRRRKALLKCDIAPMNKAFLSNLLRRVGLIYGADLVRYGFVRYQNRQQNRAFRAANPAVALPPDYPLYETYQLNYRKYYEGGRDTAQWICDLLSPHLELRNAHLLDWGCGPGRVIRHLPEVLGHGCRYTGTDYNPEFVAWCRQHLARPDTAFLQNGIEPPLAAEAATFDAVYGISIFTHLSEQGHQLWFRELMRVTKPGGVLLFTTHGEAFLPVLTPAEQARFAAGRLVIRSYENEGHRMFGAFQPTAYLQQLFGQQTEVLQHVPGQRLGNTSSQDVWLLRKR</sequence>
<protein>
    <submittedName>
        <fullName evidence="2">Class I SAM-dependent methyltransferase</fullName>
    </submittedName>
</protein>
<gene>
    <name evidence="2" type="ORF">D3Y59_09475</name>
</gene>
<dbReference type="KEGG" id="hyh:D3Y59_09475"/>
<evidence type="ECO:0000313" key="2">
    <source>
        <dbReference type="EMBL" id="AYA37263.1"/>
    </source>
</evidence>
<dbReference type="GO" id="GO:0032259">
    <property type="term" value="P:methylation"/>
    <property type="evidence" value="ECO:0007669"/>
    <property type="project" value="UniProtKB-KW"/>
</dbReference>
<evidence type="ECO:0000313" key="3">
    <source>
        <dbReference type="Proteomes" id="UP000262802"/>
    </source>
</evidence>
<dbReference type="SUPFAM" id="SSF53335">
    <property type="entry name" value="S-adenosyl-L-methionine-dependent methyltransferases"/>
    <property type="match status" value="1"/>
</dbReference>
<feature type="domain" description="Methyltransferase" evidence="1">
    <location>
        <begin position="113"/>
        <end position="208"/>
    </location>
</feature>
<dbReference type="InterPro" id="IPR029063">
    <property type="entry name" value="SAM-dependent_MTases_sf"/>
</dbReference>
<evidence type="ECO:0000259" key="1">
    <source>
        <dbReference type="Pfam" id="PF13649"/>
    </source>
</evidence>
<keyword evidence="2" id="KW-0489">Methyltransferase</keyword>
<dbReference type="AlphaFoldDB" id="A0A3B7R1G8"/>
<dbReference type="GO" id="GO:0008168">
    <property type="term" value="F:methyltransferase activity"/>
    <property type="evidence" value="ECO:0007669"/>
    <property type="project" value="UniProtKB-KW"/>
</dbReference>
<keyword evidence="3" id="KW-1185">Reference proteome</keyword>
<dbReference type="PANTHER" id="PTHR43464">
    <property type="entry name" value="METHYLTRANSFERASE"/>
    <property type="match status" value="1"/>
</dbReference>
<dbReference type="InterPro" id="IPR041698">
    <property type="entry name" value="Methyltransf_25"/>
</dbReference>
<keyword evidence="2" id="KW-0808">Transferase</keyword>
<dbReference type="Proteomes" id="UP000262802">
    <property type="component" value="Chromosome"/>
</dbReference>
<dbReference type="Gene3D" id="3.40.50.150">
    <property type="entry name" value="Vaccinia Virus protein VP39"/>
    <property type="match status" value="1"/>
</dbReference>
<reference evidence="2 3" key="1">
    <citation type="submission" date="2018-09" db="EMBL/GenBank/DDBJ databases">
        <title>Hymenobacter medium sp. nov., isolated from R2A medium.</title>
        <authorList>
            <person name="Yingchao G."/>
        </authorList>
    </citation>
    <scope>NUCLEOTIDE SEQUENCE [LARGE SCALE GENOMIC DNA]</scope>
    <source>
        <strain evidence="3">sh-6</strain>
    </source>
</reference>
<dbReference type="CDD" id="cd02440">
    <property type="entry name" value="AdoMet_MTases"/>
    <property type="match status" value="1"/>
</dbReference>
<organism evidence="2 3">
    <name type="scientific">Hymenobacter oligotrophus</name>
    <dbReference type="NCBI Taxonomy" id="2319843"/>
    <lineage>
        <taxon>Bacteria</taxon>
        <taxon>Pseudomonadati</taxon>
        <taxon>Bacteroidota</taxon>
        <taxon>Cytophagia</taxon>
        <taxon>Cytophagales</taxon>
        <taxon>Hymenobacteraceae</taxon>
        <taxon>Hymenobacter</taxon>
    </lineage>
</organism>
<dbReference type="EMBL" id="CP032317">
    <property type="protein sequence ID" value="AYA37263.1"/>
    <property type="molecule type" value="Genomic_DNA"/>
</dbReference>
<proteinExistence type="predicted"/>
<accession>A0A3B7R1G8</accession>
<dbReference type="Pfam" id="PF13649">
    <property type="entry name" value="Methyltransf_25"/>
    <property type="match status" value="1"/>
</dbReference>